<sequence>MLEHDLQNKRKVSGQTGGQNHLHSNQINSPVDDHSGAPRDQSYLESVTEKAKHIFIGDDRDQTSATRGEQSNYTYPDDESYTHHRKTGSDDMNIRTVKPGSNEVYANYTYSSMVDPVIDDHDVAQSEQKVRELSHRKASAEQNKDQTQKEISSDSNSHSHKTGSSLLGKLSNKKDKSGDFDEQSQYKPGEYASQKQGYYDDESYDQSNTGYGVSDRNADIKHRHHGDTSSSKHPSVLDQEANKINASRYDAETDSATKHSYGGSTAKAAPVSYRNVTEDPSHARDYNPGHANVSGSTYSGRTEGQSSTEVGDYNHSSLNPGQHRYRNSEPSDGEFPDEMRSDSRGKYYDDEVIDDDDNATNTNHSGESQGVISSIKNYLGIGETSESHSHTYHDKSSQHGWVSDTQTADQMPGGIDVNAQPLGNKNRSNVAETGTEDDTQVFSNYSHSRGTANLSAPPKSTTTSATPRFGEYSGKHPECKPSLVAPAGSNTDENYKNAMMHKKHAEQEHTKGNYSRAADVGMSSNMEKSVTMAAIPQTGTHSRVQENSHDVGSDLMPESTPYRMVQNPSNNMYLKSEDPHDLKVKDKHAGKSPNTSGATSYKGAGNTGGQSSNSKFDEFDSSKIHSTGVNKLETRDDFTHQSDFKKADAAYNHGQESRKAYSLGNSTHPEIATSGEKGHTLSNVASKHPNSGSQYLSSKDSDESAYHQQNHSMKNTAGASLNTDASDSSHTGYNKSHGSDPKYIDTSKTDAGKYSNSTRDNGITKSGYYAGTSPAKPTATSYHDYADDALPSLPRSPKQERHQEQGSTTKQNKYSRDNQGRAMSGDESKPSRRHSSGKDESLGEKIKHVFTKDKKSKDHYGDKDNTKGFNERGTVYGETPVSHTHMRSGLDTGLHAGGAEINEGINTYNSGNSAHYGEHNSNKNPGGVHEQPNFDDAGRSGYGAAELEEAERRGGYTESSGYAHGKPRLSQAGYQNAHLSGHKHGDSELQNADRPAYDDYENTRGYNREDPNFGSREGHKGTGGDRNNELKSDDIKKLKTKDYRDQSDLEDYAIQDTRDAPVRRKKSIIETVKDKVLK</sequence>
<feature type="region of interest" description="Disordered" evidence="1">
    <location>
        <begin position="1"/>
        <end position="98"/>
    </location>
</feature>
<feature type="compositionally biased region" description="Basic and acidic residues" evidence="1">
    <location>
        <begin position="632"/>
        <end position="648"/>
    </location>
</feature>
<feature type="compositionally biased region" description="Basic and acidic residues" evidence="1">
    <location>
        <begin position="814"/>
        <end position="870"/>
    </location>
</feature>
<protein>
    <submittedName>
        <fullName evidence="2">Uncharacterized protein</fullName>
    </submittedName>
</protein>
<organism evidence="2 3">
    <name type="scientific">Pichia kudriavzevii</name>
    <name type="common">Yeast</name>
    <name type="synonym">Issatchenkia orientalis</name>
    <dbReference type="NCBI Taxonomy" id="4909"/>
    <lineage>
        <taxon>Eukaryota</taxon>
        <taxon>Fungi</taxon>
        <taxon>Dikarya</taxon>
        <taxon>Ascomycota</taxon>
        <taxon>Saccharomycotina</taxon>
        <taxon>Pichiomycetes</taxon>
        <taxon>Pichiales</taxon>
        <taxon>Pichiaceae</taxon>
        <taxon>Pichia</taxon>
    </lineage>
</organism>
<feature type="compositionally biased region" description="Basic and acidic residues" evidence="1">
    <location>
        <begin position="276"/>
        <end position="287"/>
    </location>
</feature>
<feature type="region of interest" description="Disordered" evidence="1">
    <location>
        <begin position="125"/>
        <end position="371"/>
    </location>
</feature>
<feature type="compositionally biased region" description="Polar residues" evidence="1">
    <location>
        <begin position="440"/>
        <end position="454"/>
    </location>
</feature>
<feature type="compositionally biased region" description="Basic and acidic residues" evidence="1">
    <location>
        <begin position="575"/>
        <end position="589"/>
    </location>
</feature>
<feature type="region of interest" description="Disordered" evidence="1">
    <location>
        <begin position="384"/>
        <end position="493"/>
    </location>
</feature>
<feature type="compositionally biased region" description="Basic and acidic residues" evidence="1">
    <location>
        <begin position="385"/>
        <end position="397"/>
    </location>
</feature>
<feature type="compositionally biased region" description="Polar residues" evidence="1">
    <location>
        <begin position="754"/>
        <end position="764"/>
    </location>
</feature>
<accession>A0A099P3F0</accession>
<reference evidence="3" key="1">
    <citation type="journal article" date="2014" name="Microb. Cell Fact.">
        <title>Exploiting Issatchenkia orientalis SD108 for succinic acid production.</title>
        <authorList>
            <person name="Xiao H."/>
            <person name="Shao Z."/>
            <person name="Jiang Y."/>
            <person name="Dole S."/>
            <person name="Zhao H."/>
        </authorList>
    </citation>
    <scope>NUCLEOTIDE SEQUENCE [LARGE SCALE GENOMIC DNA]</scope>
    <source>
        <strain evidence="3">SD108</strain>
    </source>
</reference>
<comment type="caution">
    <text evidence="2">The sequence shown here is derived from an EMBL/GenBank/DDBJ whole genome shotgun (WGS) entry which is preliminary data.</text>
</comment>
<feature type="compositionally biased region" description="Basic and acidic residues" evidence="1">
    <location>
        <begin position="337"/>
        <end position="349"/>
    </location>
</feature>
<dbReference type="EMBL" id="JQFK01000009">
    <property type="protein sequence ID" value="KGK39410.1"/>
    <property type="molecule type" value="Genomic_DNA"/>
</dbReference>
<feature type="region of interest" description="Disordered" evidence="1">
    <location>
        <begin position="535"/>
        <end position="1051"/>
    </location>
</feature>
<feature type="compositionally biased region" description="Polar residues" evidence="1">
    <location>
        <begin position="359"/>
        <end position="371"/>
    </location>
</feature>
<dbReference type="AlphaFoldDB" id="A0A099P3F0"/>
<feature type="compositionally biased region" description="Polar residues" evidence="1">
    <location>
        <begin position="706"/>
        <end position="736"/>
    </location>
</feature>
<feature type="compositionally biased region" description="Basic and acidic residues" evidence="1">
    <location>
        <begin position="125"/>
        <end position="152"/>
    </location>
</feature>
<feature type="compositionally biased region" description="Polar residues" evidence="1">
    <location>
        <begin position="421"/>
        <end position="432"/>
    </location>
</feature>
<feature type="compositionally biased region" description="Basic and acidic residues" evidence="1">
    <location>
        <begin position="543"/>
        <end position="552"/>
    </location>
</feature>
<dbReference type="HOGENOM" id="CLU_286522_0_0_1"/>
<name>A0A099P3F0_PICKU</name>
<evidence type="ECO:0000313" key="2">
    <source>
        <dbReference type="EMBL" id="KGK39410.1"/>
    </source>
</evidence>
<evidence type="ECO:0000256" key="1">
    <source>
        <dbReference type="SAM" id="MobiDB-lite"/>
    </source>
</evidence>
<evidence type="ECO:0000313" key="3">
    <source>
        <dbReference type="Proteomes" id="UP000029867"/>
    </source>
</evidence>
<feature type="compositionally biased region" description="Polar residues" evidence="1">
    <location>
        <begin position="398"/>
        <end position="409"/>
    </location>
</feature>
<feature type="compositionally biased region" description="Polar residues" evidence="1">
    <location>
        <begin position="904"/>
        <end position="913"/>
    </location>
</feature>
<feature type="compositionally biased region" description="Polar residues" evidence="1">
    <location>
        <begin position="680"/>
        <end position="698"/>
    </location>
</feature>
<feature type="compositionally biased region" description="Basic and acidic residues" evidence="1">
    <location>
        <begin position="1006"/>
        <end position="1047"/>
    </location>
</feature>
<dbReference type="VEuPathDB" id="FungiDB:C5L36_0B09340"/>
<feature type="compositionally biased region" description="Polar residues" evidence="1">
    <location>
        <begin position="18"/>
        <end position="29"/>
    </location>
</feature>
<feature type="compositionally biased region" description="Low complexity" evidence="1">
    <location>
        <begin position="455"/>
        <end position="467"/>
    </location>
</feature>
<gene>
    <name evidence="2" type="ORF">JL09_g1446</name>
</gene>
<feature type="compositionally biased region" description="Basic and acidic residues" evidence="1">
    <location>
        <begin position="737"/>
        <end position="751"/>
    </location>
</feature>
<dbReference type="Proteomes" id="UP000029867">
    <property type="component" value="Unassembled WGS sequence"/>
</dbReference>
<feature type="compositionally biased region" description="Polar residues" evidence="1">
    <location>
        <begin position="63"/>
        <end position="74"/>
    </location>
</feature>
<feature type="compositionally biased region" description="Basic and acidic residues" evidence="1">
    <location>
        <begin position="47"/>
        <end position="62"/>
    </location>
</feature>
<feature type="compositionally biased region" description="Polar residues" evidence="1">
    <location>
        <begin position="293"/>
        <end position="320"/>
    </location>
</feature>
<proteinExistence type="predicted"/>